<evidence type="ECO:0000256" key="6">
    <source>
        <dbReference type="SAM" id="SignalP"/>
    </source>
</evidence>
<dbReference type="OrthoDB" id="7724651at2759"/>
<accession>A0A8K0CYM5</accession>
<dbReference type="Proteomes" id="UP000801492">
    <property type="component" value="Unassembled WGS sequence"/>
</dbReference>
<keyword evidence="6" id="KW-0732">Signal</keyword>
<keyword evidence="4" id="KW-0720">Serine protease</keyword>
<proteinExistence type="inferred from homology"/>
<dbReference type="EMBL" id="VTPC01006530">
    <property type="protein sequence ID" value="KAF2894844.1"/>
    <property type="molecule type" value="Genomic_DNA"/>
</dbReference>
<feature type="domain" description="Peptidase S1" evidence="7">
    <location>
        <begin position="31"/>
        <end position="259"/>
    </location>
</feature>
<keyword evidence="9" id="KW-1185">Reference proteome</keyword>
<dbReference type="InterPro" id="IPR009003">
    <property type="entry name" value="Peptidase_S1_PA"/>
</dbReference>
<evidence type="ECO:0000256" key="3">
    <source>
        <dbReference type="ARBA" id="ARBA00022801"/>
    </source>
</evidence>
<protein>
    <recommendedName>
        <fullName evidence="7">Peptidase S1 domain-containing protein</fullName>
    </recommendedName>
</protein>
<evidence type="ECO:0000256" key="5">
    <source>
        <dbReference type="ARBA" id="ARBA00023157"/>
    </source>
</evidence>
<dbReference type="CDD" id="cd00190">
    <property type="entry name" value="Tryp_SPc"/>
    <property type="match status" value="1"/>
</dbReference>
<comment type="similarity">
    <text evidence="1">Belongs to the peptidase S1 family.</text>
</comment>
<dbReference type="InterPro" id="IPR043504">
    <property type="entry name" value="Peptidase_S1_PA_chymotrypsin"/>
</dbReference>
<feature type="signal peptide" evidence="6">
    <location>
        <begin position="1"/>
        <end position="19"/>
    </location>
</feature>
<dbReference type="AlphaFoldDB" id="A0A8K0CYM5"/>
<evidence type="ECO:0000256" key="2">
    <source>
        <dbReference type="ARBA" id="ARBA00022670"/>
    </source>
</evidence>
<keyword evidence="5" id="KW-1015">Disulfide bond</keyword>
<dbReference type="GO" id="GO:0006508">
    <property type="term" value="P:proteolysis"/>
    <property type="evidence" value="ECO:0007669"/>
    <property type="project" value="UniProtKB-KW"/>
</dbReference>
<evidence type="ECO:0000256" key="4">
    <source>
        <dbReference type="ARBA" id="ARBA00022825"/>
    </source>
</evidence>
<sequence length="259" mass="29591">MNLLTKIVFINFIIIVCLNKKMEQLPLSHRIVGGTEASVEDYPFICCIVVKFKEPVVNIFSGGAAIIGKFWAITAAHCVYDFNDGIIASEQGFVRGNTTYWDHEREGEQEHLIVRYVIHEDYKTDQEDNDIALLQVREPFDGLFEKPILFAPSNYKYNVSSLGIAMGWGTTKESVEPYTVSELRHVAVNLMEHQFCYQLFSRHNVSFSPRMICCSAPNKDACINDSGGPLIQYTEDNENALLIGKTTSRKFTDYYYYYL</sequence>
<dbReference type="InterPro" id="IPR001314">
    <property type="entry name" value="Peptidase_S1A"/>
</dbReference>
<organism evidence="8 9">
    <name type="scientific">Ignelater luminosus</name>
    <name type="common">Cucubano</name>
    <name type="synonym">Pyrophorus luminosus</name>
    <dbReference type="NCBI Taxonomy" id="2038154"/>
    <lineage>
        <taxon>Eukaryota</taxon>
        <taxon>Metazoa</taxon>
        <taxon>Ecdysozoa</taxon>
        <taxon>Arthropoda</taxon>
        <taxon>Hexapoda</taxon>
        <taxon>Insecta</taxon>
        <taxon>Pterygota</taxon>
        <taxon>Neoptera</taxon>
        <taxon>Endopterygota</taxon>
        <taxon>Coleoptera</taxon>
        <taxon>Polyphaga</taxon>
        <taxon>Elateriformia</taxon>
        <taxon>Elateroidea</taxon>
        <taxon>Elateridae</taxon>
        <taxon>Agrypninae</taxon>
        <taxon>Pyrophorini</taxon>
        <taxon>Ignelater</taxon>
    </lineage>
</organism>
<name>A0A8K0CYM5_IGNLU</name>
<keyword evidence="3" id="KW-0378">Hydrolase</keyword>
<dbReference type="PROSITE" id="PS00134">
    <property type="entry name" value="TRYPSIN_HIS"/>
    <property type="match status" value="1"/>
</dbReference>
<reference evidence="8" key="1">
    <citation type="submission" date="2019-08" db="EMBL/GenBank/DDBJ databases">
        <title>The genome of the North American firefly Photinus pyralis.</title>
        <authorList>
            <consortium name="Photinus pyralis genome working group"/>
            <person name="Fallon T.R."/>
            <person name="Sander Lower S.E."/>
            <person name="Weng J.-K."/>
        </authorList>
    </citation>
    <scope>NUCLEOTIDE SEQUENCE</scope>
    <source>
        <strain evidence="8">TRF0915ILg1</strain>
        <tissue evidence="8">Whole body</tissue>
    </source>
</reference>
<dbReference type="GO" id="GO:0004252">
    <property type="term" value="F:serine-type endopeptidase activity"/>
    <property type="evidence" value="ECO:0007669"/>
    <property type="project" value="InterPro"/>
</dbReference>
<comment type="caution">
    <text evidence="8">The sequence shown here is derived from an EMBL/GenBank/DDBJ whole genome shotgun (WGS) entry which is preliminary data.</text>
</comment>
<dbReference type="PANTHER" id="PTHR24276">
    <property type="entry name" value="POLYSERASE-RELATED"/>
    <property type="match status" value="1"/>
</dbReference>
<dbReference type="Pfam" id="PF00089">
    <property type="entry name" value="Trypsin"/>
    <property type="match status" value="1"/>
</dbReference>
<dbReference type="PROSITE" id="PS50240">
    <property type="entry name" value="TRYPSIN_DOM"/>
    <property type="match status" value="1"/>
</dbReference>
<evidence type="ECO:0000256" key="1">
    <source>
        <dbReference type="ARBA" id="ARBA00007664"/>
    </source>
</evidence>
<feature type="chain" id="PRO_5035465271" description="Peptidase S1 domain-containing protein" evidence="6">
    <location>
        <begin position="20"/>
        <end position="259"/>
    </location>
</feature>
<dbReference type="InterPro" id="IPR018114">
    <property type="entry name" value="TRYPSIN_HIS"/>
</dbReference>
<keyword evidence="2" id="KW-0645">Protease</keyword>
<dbReference type="SUPFAM" id="SSF50494">
    <property type="entry name" value="Trypsin-like serine proteases"/>
    <property type="match status" value="1"/>
</dbReference>
<evidence type="ECO:0000259" key="7">
    <source>
        <dbReference type="PROSITE" id="PS50240"/>
    </source>
</evidence>
<gene>
    <name evidence="8" type="ORF">ILUMI_11331</name>
</gene>
<dbReference type="PRINTS" id="PR00722">
    <property type="entry name" value="CHYMOTRYPSIN"/>
</dbReference>
<dbReference type="SMART" id="SM00020">
    <property type="entry name" value="Tryp_SPc"/>
    <property type="match status" value="1"/>
</dbReference>
<dbReference type="InterPro" id="IPR050430">
    <property type="entry name" value="Peptidase_S1"/>
</dbReference>
<dbReference type="InterPro" id="IPR001254">
    <property type="entry name" value="Trypsin_dom"/>
</dbReference>
<evidence type="ECO:0000313" key="8">
    <source>
        <dbReference type="EMBL" id="KAF2894844.1"/>
    </source>
</evidence>
<dbReference type="Gene3D" id="2.40.10.10">
    <property type="entry name" value="Trypsin-like serine proteases"/>
    <property type="match status" value="1"/>
</dbReference>
<dbReference type="PANTHER" id="PTHR24276:SF98">
    <property type="entry name" value="FI18310P1-RELATED"/>
    <property type="match status" value="1"/>
</dbReference>
<evidence type="ECO:0000313" key="9">
    <source>
        <dbReference type="Proteomes" id="UP000801492"/>
    </source>
</evidence>